<dbReference type="EMBL" id="KN834797">
    <property type="protein sequence ID" value="KIK56564.1"/>
    <property type="molecule type" value="Genomic_DNA"/>
</dbReference>
<evidence type="ECO:0000313" key="2">
    <source>
        <dbReference type="EMBL" id="KIK56564.1"/>
    </source>
</evidence>
<feature type="compositionally biased region" description="Polar residues" evidence="1">
    <location>
        <begin position="41"/>
        <end position="50"/>
    </location>
</feature>
<keyword evidence="3" id="KW-1185">Reference proteome</keyword>
<evidence type="ECO:0000256" key="1">
    <source>
        <dbReference type="SAM" id="MobiDB-lite"/>
    </source>
</evidence>
<protein>
    <submittedName>
        <fullName evidence="2">Uncharacterized protein</fullName>
    </submittedName>
</protein>
<name>A0A0D0C2Q3_9AGAR</name>
<dbReference type="AlphaFoldDB" id="A0A0D0C2Q3"/>
<evidence type="ECO:0000313" key="3">
    <source>
        <dbReference type="Proteomes" id="UP000053593"/>
    </source>
</evidence>
<dbReference type="Proteomes" id="UP000053593">
    <property type="component" value="Unassembled WGS sequence"/>
</dbReference>
<proteinExistence type="predicted"/>
<accession>A0A0D0C2Q3</accession>
<dbReference type="HOGENOM" id="CLU_1759016_0_0_1"/>
<sequence>MSVPDGPDGPWPSHPPHYAQNRSTRATYRRRTHCDPPNVSLGLSQGASHRSSGHTDILDSTLNCVGRDQTNTDHRHEVGVQNVTGTVVIPIHIHINLGLGAGSITQTFVISFGLFGRGDSMIMRWF</sequence>
<feature type="region of interest" description="Disordered" evidence="1">
    <location>
        <begin position="1"/>
        <end position="55"/>
    </location>
</feature>
<dbReference type="OrthoDB" id="10610378at2759"/>
<reference evidence="2 3" key="1">
    <citation type="submission" date="2014-04" db="EMBL/GenBank/DDBJ databases">
        <title>Evolutionary Origins and Diversification of the Mycorrhizal Mutualists.</title>
        <authorList>
            <consortium name="DOE Joint Genome Institute"/>
            <consortium name="Mycorrhizal Genomics Consortium"/>
            <person name="Kohler A."/>
            <person name="Kuo A."/>
            <person name="Nagy L.G."/>
            <person name="Floudas D."/>
            <person name="Copeland A."/>
            <person name="Barry K.W."/>
            <person name="Cichocki N."/>
            <person name="Veneault-Fourrey C."/>
            <person name="LaButti K."/>
            <person name="Lindquist E.A."/>
            <person name="Lipzen A."/>
            <person name="Lundell T."/>
            <person name="Morin E."/>
            <person name="Murat C."/>
            <person name="Riley R."/>
            <person name="Ohm R."/>
            <person name="Sun H."/>
            <person name="Tunlid A."/>
            <person name="Henrissat B."/>
            <person name="Grigoriev I.V."/>
            <person name="Hibbett D.S."/>
            <person name="Martin F."/>
        </authorList>
    </citation>
    <scope>NUCLEOTIDE SEQUENCE [LARGE SCALE GENOMIC DNA]</scope>
    <source>
        <strain evidence="2 3">FD-317 M1</strain>
    </source>
</reference>
<organism evidence="2 3">
    <name type="scientific">Collybiopsis luxurians FD-317 M1</name>
    <dbReference type="NCBI Taxonomy" id="944289"/>
    <lineage>
        <taxon>Eukaryota</taxon>
        <taxon>Fungi</taxon>
        <taxon>Dikarya</taxon>
        <taxon>Basidiomycota</taxon>
        <taxon>Agaricomycotina</taxon>
        <taxon>Agaricomycetes</taxon>
        <taxon>Agaricomycetidae</taxon>
        <taxon>Agaricales</taxon>
        <taxon>Marasmiineae</taxon>
        <taxon>Omphalotaceae</taxon>
        <taxon>Collybiopsis</taxon>
        <taxon>Collybiopsis luxurians</taxon>
    </lineage>
</organism>
<gene>
    <name evidence="2" type="ORF">GYMLUDRAFT_247830</name>
</gene>